<dbReference type="Pfam" id="PF00561">
    <property type="entry name" value="Abhydrolase_1"/>
    <property type="match status" value="1"/>
</dbReference>
<keyword evidence="1" id="KW-0378">Hydrolase</keyword>
<dbReference type="RefSeq" id="WP_093276629.1">
    <property type="nucleotide sequence ID" value="NZ_FNDD01000023.1"/>
</dbReference>
<evidence type="ECO:0000259" key="2">
    <source>
        <dbReference type="Pfam" id="PF00561"/>
    </source>
</evidence>
<dbReference type="PANTHER" id="PTHR46118:SF4">
    <property type="entry name" value="PROTEIN ABHD11"/>
    <property type="match status" value="1"/>
</dbReference>
<dbReference type="PRINTS" id="PR00412">
    <property type="entry name" value="EPOXHYDRLASE"/>
</dbReference>
<accession>A0A1G8E6X5</accession>
<dbReference type="PANTHER" id="PTHR46118">
    <property type="entry name" value="PROTEIN ABHD11"/>
    <property type="match status" value="1"/>
</dbReference>
<dbReference type="Proteomes" id="UP000198854">
    <property type="component" value="Unassembled WGS sequence"/>
</dbReference>
<evidence type="ECO:0000313" key="3">
    <source>
        <dbReference type="EMBL" id="SDH65460.1"/>
    </source>
</evidence>
<dbReference type="Gene3D" id="3.40.50.1820">
    <property type="entry name" value="alpha/beta hydrolase"/>
    <property type="match status" value="1"/>
</dbReference>
<evidence type="ECO:0000313" key="4">
    <source>
        <dbReference type="Proteomes" id="UP000198854"/>
    </source>
</evidence>
<dbReference type="OrthoDB" id="9808398at2"/>
<feature type="domain" description="AB hydrolase-1" evidence="2">
    <location>
        <begin position="15"/>
        <end position="242"/>
    </location>
</feature>
<name>A0A1G8E6X5_9VIBR</name>
<dbReference type="InterPro" id="IPR000639">
    <property type="entry name" value="Epox_hydrolase-like"/>
</dbReference>
<sequence length="254" mass="28488">MSQQLNYKLQGAGHTIVLIHGLFGNLDNLGLLARDLVNDYQVLSIDLRNHGLSFHSATHDYQSMAQDVIALLEHLSLDRYTLIGHSMGGKVAMKIASLATSKVEKLVVLDMAPVHYQVRRHDNVFAGLHAVEQQKQTSRKQALDVLAQHIELDGVRQFLSKSLYKDGDHLAWRFNVTSLFANYTNILAWEAVEPTPISTLFVKGADSDYLQAEHQSQIQAQFPNAKAHVIANTGHWLHAEKPAEVLRVIRRFLA</sequence>
<dbReference type="EMBL" id="FNDD01000023">
    <property type="protein sequence ID" value="SDH65460.1"/>
    <property type="molecule type" value="Genomic_DNA"/>
</dbReference>
<dbReference type="SUPFAM" id="SSF53474">
    <property type="entry name" value="alpha/beta-Hydrolases"/>
    <property type="match status" value="1"/>
</dbReference>
<dbReference type="GO" id="GO:0016787">
    <property type="term" value="F:hydrolase activity"/>
    <property type="evidence" value="ECO:0007669"/>
    <property type="project" value="UniProtKB-KW"/>
</dbReference>
<proteinExistence type="predicted"/>
<evidence type="ECO:0000256" key="1">
    <source>
        <dbReference type="ARBA" id="ARBA00022801"/>
    </source>
</evidence>
<reference evidence="3 4" key="1">
    <citation type="submission" date="2016-10" db="EMBL/GenBank/DDBJ databases">
        <authorList>
            <person name="de Groot N.N."/>
        </authorList>
    </citation>
    <scope>NUCLEOTIDE SEQUENCE [LARGE SCALE GENOMIC DNA]</scope>
    <source>
        <strain evidence="3 4">CGMCC 1.10228</strain>
    </source>
</reference>
<keyword evidence="4" id="KW-1185">Reference proteome</keyword>
<dbReference type="InterPro" id="IPR029058">
    <property type="entry name" value="AB_hydrolase_fold"/>
</dbReference>
<protein>
    <submittedName>
        <fullName evidence="3">Esterase</fullName>
    </submittedName>
</protein>
<dbReference type="AlphaFoldDB" id="A0A1G8E6X5"/>
<dbReference type="PRINTS" id="PR00111">
    <property type="entry name" value="ABHYDROLASE"/>
</dbReference>
<dbReference type="InterPro" id="IPR000073">
    <property type="entry name" value="AB_hydrolase_1"/>
</dbReference>
<dbReference type="STRING" id="861298.SAMN04488136_12324"/>
<organism evidence="3 4">
    <name type="scientific">Vibrio xiamenensis</name>
    <dbReference type="NCBI Taxonomy" id="861298"/>
    <lineage>
        <taxon>Bacteria</taxon>
        <taxon>Pseudomonadati</taxon>
        <taxon>Pseudomonadota</taxon>
        <taxon>Gammaproteobacteria</taxon>
        <taxon>Vibrionales</taxon>
        <taxon>Vibrionaceae</taxon>
        <taxon>Vibrio</taxon>
    </lineage>
</organism>
<gene>
    <name evidence="3" type="ORF">SAMN04488136_12324</name>
</gene>